<dbReference type="PANTHER" id="PTHR23048:SF0">
    <property type="entry name" value="CALMODULIN LIKE 3"/>
    <property type="match status" value="1"/>
</dbReference>
<keyword evidence="5" id="KW-1185">Reference proteome</keyword>
<keyword evidence="2" id="KW-0106">Calcium</keyword>
<dbReference type="Gene3D" id="1.10.238.10">
    <property type="entry name" value="EF-hand"/>
    <property type="match status" value="2"/>
</dbReference>
<reference evidence="4" key="1">
    <citation type="submission" date="2022-01" db="EMBL/GenBank/DDBJ databases">
        <authorList>
            <person name="King R."/>
        </authorList>
    </citation>
    <scope>NUCLEOTIDE SEQUENCE</scope>
</reference>
<organism evidence="4 5">
    <name type="scientific">Phaedon cochleariae</name>
    <name type="common">Mustard beetle</name>
    <dbReference type="NCBI Taxonomy" id="80249"/>
    <lineage>
        <taxon>Eukaryota</taxon>
        <taxon>Metazoa</taxon>
        <taxon>Ecdysozoa</taxon>
        <taxon>Arthropoda</taxon>
        <taxon>Hexapoda</taxon>
        <taxon>Insecta</taxon>
        <taxon>Pterygota</taxon>
        <taxon>Neoptera</taxon>
        <taxon>Endopterygota</taxon>
        <taxon>Coleoptera</taxon>
        <taxon>Polyphaga</taxon>
        <taxon>Cucujiformia</taxon>
        <taxon>Chrysomeloidea</taxon>
        <taxon>Chrysomelidae</taxon>
        <taxon>Chrysomelinae</taxon>
        <taxon>Chrysomelini</taxon>
        <taxon>Phaedon</taxon>
    </lineage>
</organism>
<evidence type="ECO:0000256" key="2">
    <source>
        <dbReference type="ARBA" id="ARBA00022837"/>
    </source>
</evidence>
<protein>
    <recommendedName>
        <fullName evidence="3">EF-hand domain-containing protein</fullName>
    </recommendedName>
</protein>
<dbReference type="InterPro" id="IPR050230">
    <property type="entry name" value="CALM/Myosin/TropC-like"/>
</dbReference>
<dbReference type="EMBL" id="OU896718">
    <property type="protein sequence ID" value="CAH1118911.1"/>
    <property type="molecule type" value="Genomic_DNA"/>
</dbReference>
<dbReference type="PROSITE" id="PS50222">
    <property type="entry name" value="EF_HAND_2"/>
    <property type="match status" value="3"/>
</dbReference>
<dbReference type="PROSITE" id="PS00018">
    <property type="entry name" value="EF_HAND_1"/>
    <property type="match status" value="3"/>
</dbReference>
<dbReference type="SUPFAM" id="SSF47473">
    <property type="entry name" value="EF-hand"/>
    <property type="match status" value="1"/>
</dbReference>
<dbReference type="GO" id="GO:0005509">
    <property type="term" value="F:calcium ion binding"/>
    <property type="evidence" value="ECO:0007669"/>
    <property type="project" value="InterPro"/>
</dbReference>
<dbReference type="SMART" id="SM00054">
    <property type="entry name" value="EFh"/>
    <property type="match status" value="3"/>
</dbReference>
<name>A0A9P0DF43_PHACE</name>
<dbReference type="PANTHER" id="PTHR23048">
    <property type="entry name" value="MYOSIN LIGHT CHAIN 1, 3"/>
    <property type="match status" value="1"/>
</dbReference>
<feature type="domain" description="EF-hand" evidence="3">
    <location>
        <begin position="136"/>
        <end position="167"/>
    </location>
</feature>
<feature type="domain" description="EF-hand" evidence="3">
    <location>
        <begin position="100"/>
        <end position="135"/>
    </location>
</feature>
<dbReference type="InterPro" id="IPR018247">
    <property type="entry name" value="EF_Hand_1_Ca_BS"/>
</dbReference>
<evidence type="ECO:0000256" key="1">
    <source>
        <dbReference type="ARBA" id="ARBA00022737"/>
    </source>
</evidence>
<feature type="domain" description="EF-hand" evidence="3">
    <location>
        <begin position="21"/>
        <end position="56"/>
    </location>
</feature>
<dbReference type="AlphaFoldDB" id="A0A9P0DF43"/>
<sequence>MASLPFMKRRSSSIKKEFTEKELEELKTAFDLLDRNQDGKVNPGELKIMLNNLGIEIKYEKAEEIIRGASHSGGDIIDQNDFLTFIKQIQQPSHGDVDEDLTGDLTAAFQVFDLDGDGFISREELKIAMDMIGEEITEDQLDHAIEVADTDKDGRINYEEFVKVLTS</sequence>
<keyword evidence="1" id="KW-0677">Repeat</keyword>
<evidence type="ECO:0000313" key="5">
    <source>
        <dbReference type="Proteomes" id="UP001153737"/>
    </source>
</evidence>
<dbReference type="Pfam" id="PF13499">
    <property type="entry name" value="EF-hand_7"/>
    <property type="match status" value="2"/>
</dbReference>
<dbReference type="InterPro" id="IPR002048">
    <property type="entry name" value="EF_hand_dom"/>
</dbReference>
<reference evidence="4" key="2">
    <citation type="submission" date="2022-10" db="EMBL/GenBank/DDBJ databases">
        <authorList>
            <consortium name="ENA_rothamsted_submissions"/>
            <consortium name="culmorum"/>
            <person name="King R."/>
        </authorList>
    </citation>
    <scope>NUCLEOTIDE SEQUENCE</scope>
</reference>
<dbReference type="InterPro" id="IPR011992">
    <property type="entry name" value="EF-hand-dom_pair"/>
</dbReference>
<dbReference type="OrthoDB" id="26525at2759"/>
<dbReference type="Proteomes" id="UP001153737">
    <property type="component" value="Chromosome 12"/>
</dbReference>
<evidence type="ECO:0000313" key="4">
    <source>
        <dbReference type="EMBL" id="CAH1118911.1"/>
    </source>
</evidence>
<gene>
    <name evidence="4" type="ORF">PHAECO_LOCUS2815</name>
</gene>
<dbReference type="CDD" id="cd00051">
    <property type="entry name" value="EFh"/>
    <property type="match status" value="1"/>
</dbReference>
<accession>A0A9P0DF43</accession>
<proteinExistence type="predicted"/>
<dbReference type="FunFam" id="1.10.238.10:FF:000001">
    <property type="entry name" value="Calmodulin 1"/>
    <property type="match status" value="1"/>
</dbReference>
<dbReference type="GO" id="GO:0016460">
    <property type="term" value="C:myosin II complex"/>
    <property type="evidence" value="ECO:0007669"/>
    <property type="project" value="TreeGrafter"/>
</dbReference>
<evidence type="ECO:0000259" key="3">
    <source>
        <dbReference type="PROSITE" id="PS50222"/>
    </source>
</evidence>